<feature type="transmembrane region" description="Helical" evidence="15">
    <location>
        <begin position="780"/>
        <end position="801"/>
    </location>
</feature>
<evidence type="ECO:0000256" key="5">
    <source>
        <dbReference type="ARBA" id="ARBA00022692"/>
    </source>
</evidence>
<dbReference type="InterPro" id="IPR000276">
    <property type="entry name" value="GPCR_Rhodpsn"/>
</dbReference>
<dbReference type="GO" id="GO:0043114">
    <property type="term" value="P:regulation of vascular permeability"/>
    <property type="evidence" value="ECO:0007669"/>
    <property type="project" value="InterPro"/>
</dbReference>
<dbReference type="PROSITE" id="PS51778">
    <property type="entry name" value="VAST"/>
    <property type="match status" value="1"/>
</dbReference>
<dbReference type="PRINTS" id="PR00237">
    <property type="entry name" value="GPCRRHODOPSN"/>
</dbReference>
<dbReference type="PRINTS" id="PR00530">
    <property type="entry name" value="HISTAMINEH1R"/>
</dbReference>
<evidence type="ECO:0000256" key="3">
    <source>
        <dbReference type="ARBA" id="ARBA00022475"/>
    </source>
</evidence>
<gene>
    <name evidence="18" type="ORF">JYZ213_LOCUS16923</name>
</gene>
<comment type="subcellular location">
    <subcellularLocation>
        <location evidence="1">Cell membrane</location>
        <topology evidence="1">Multi-pass membrane protein</topology>
    </subcellularLocation>
</comment>
<proteinExistence type="inferred from homology"/>
<dbReference type="Pfam" id="PF16016">
    <property type="entry name" value="VASt"/>
    <property type="match status" value="1"/>
</dbReference>
<feature type="transmembrane region" description="Helical" evidence="15">
    <location>
        <begin position="278"/>
        <end position="304"/>
    </location>
</feature>
<evidence type="ECO:0000256" key="2">
    <source>
        <dbReference type="ARBA" id="ARBA00015317"/>
    </source>
</evidence>
<keyword evidence="4" id="KW-0597">Phosphoprotein</keyword>
<dbReference type="PROSITE" id="PS00237">
    <property type="entry name" value="G_PROTEIN_RECEP_F1_1"/>
    <property type="match status" value="1"/>
</dbReference>
<keyword evidence="10 14" id="KW-0675">Receptor</keyword>
<evidence type="ECO:0000256" key="15">
    <source>
        <dbReference type="SAM" id="Phobius"/>
    </source>
</evidence>
<evidence type="ECO:0000256" key="6">
    <source>
        <dbReference type="ARBA" id="ARBA00022989"/>
    </source>
</evidence>
<dbReference type="Pfam" id="PF00001">
    <property type="entry name" value="7tm_1"/>
    <property type="match status" value="1"/>
</dbReference>
<reference evidence="18" key="1">
    <citation type="submission" date="2021-02" db="EMBL/GenBank/DDBJ databases">
        <authorList>
            <person name="Nowell W R."/>
        </authorList>
    </citation>
    <scope>NUCLEOTIDE SEQUENCE</scope>
</reference>
<feature type="transmembrane region" description="Helical" evidence="15">
    <location>
        <begin position="358"/>
        <end position="382"/>
    </location>
</feature>
<evidence type="ECO:0000256" key="10">
    <source>
        <dbReference type="ARBA" id="ARBA00023170"/>
    </source>
</evidence>
<dbReference type="GO" id="GO:0005886">
    <property type="term" value="C:plasma membrane"/>
    <property type="evidence" value="ECO:0007669"/>
    <property type="project" value="UniProtKB-SubCell"/>
</dbReference>
<keyword evidence="5 14" id="KW-0812">Transmembrane</keyword>
<comment type="caution">
    <text evidence="18">The sequence shown here is derived from an EMBL/GenBank/DDBJ whole genome shotgun (WGS) entry which is preliminary data.</text>
</comment>
<dbReference type="GO" id="GO:0004969">
    <property type="term" value="F:histamine receptor activity"/>
    <property type="evidence" value="ECO:0007669"/>
    <property type="project" value="InterPro"/>
</dbReference>
<dbReference type="PANTHER" id="PTHR24248">
    <property type="entry name" value="ADRENERGIC RECEPTOR-RELATED G-PROTEIN COUPLED RECEPTOR"/>
    <property type="match status" value="1"/>
</dbReference>
<dbReference type="InterPro" id="IPR000921">
    <property type="entry name" value="Histamine_H1_rcpt"/>
</dbReference>
<keyword evidence="3" id="KW-1003">Cell membrane</keyword>
<evidence type="ECO:0000256" key="1">
    <source>
        <dbReference type="ARBA" id="ARBA00004651"/>
    </source>
</evidence>
<keyword evidence="6 15" id="KW-1133">Transmembrane helix</keyword>
<evidence type="ECO:0000313" key="18">
    <source>
        <dbReference type="EMBL" id="CAF1018361.1"/>
    </source>
</evidence>
<keyword evidence="9" id="KW-1015">Disulfide bond</keyword>
<organism evidence="18 19">
    <name type="scientific">Adineta steineri</name>
    <dbReference type="NCBI Taxonomy" id="433720"/>
    <lineage>
        <taxon>Eukaryota</taxon>
        <taxon>Metazoa</taxon>
        <taxon>Spiralia</taxon>
        <taxon>Gnathifera</taxon>
        <taxon>Rotifera</taxon>
        <taxon>Eurotatoria</taxon>
        <taxon>Bdelloidea</taxon>
        <taxon>Adinetida</taxon>
        <taxon>Adinetidae</taxon>
        <taxon>Adineta</taxon>
    </lineage>
</organism>
<accession>A0A814I3M9</accession>
<feature type="transmembrane region" description="Helical" evidence="15">
    <location>
        <begin position="748"/>
        <end position="768"/>
    </location>
</feature>
<dbReference type="SUPFAM" id="SSF81321">
    <property type="entry name" value="Family A G protein-coupled receptor-like"/>
    <property type="match status" value="1"/>
</dbReference>
<evidence type="ECO:0000256" key="14">
    <source>
        <dbReference type="RuleBase" id="RU000688"/>
    </source>
</evidence>
<evidence type="ECO:0000256" key="11">
    <source>
        <dbReference type="ARBA" id="ARBA00023180"/>
    </source>
</evidence>
<evidence type="ECO:0000259" key="16">
    <source>
        <dbReference type="PROSITE" id="PS50262"/>
    </source>
</evidence>
<keyword evidence="11" id="KW-0325">Glycoprotein</keyword>
<dbReference type="Gene3D" id="1.20.1070.10">
    <property type="entry name" value="Rhodopsin 7-helix transmembrane proteins"/>
    <property type="match status" value="2"/>
</dbReference>
<evidence type="ECO:0000256" key="8">
    <source>
        <dbReference type="ARBA" id="ARBA00023136"/>
    </source>
</evidence>
<feature type="transmembrane region" description="Helical" evidence="15">
    <location>
        <begin position="411"/>
        <end position="429"/>
    </location>
</feature>
<feature type="transmembrane region" description="Helical" evidence="15">
    <location>
        <begin position="316"/>
        <end position="337"/>
    </location>
</feature>
<evidence type="ECO:0000256" key="7">
    <source>
        <dbReference type="ARBA" id="ARBA00023040"/>
    </source>
</evidence>
<dbReference type="InterPro" id="IPR017452">
    <property type="entry name" value="GPCR_Rhodpsn_7TM"/>
</dbReference>
<dbReference type="InterPro" id="IPR031968">
    <property type="entry name" value="VASt"/>
</dbReference>
<comment type="function">
    <text evidence="13">G-protein-coupled receptor for histamine, a biogenic amine that functions as an immune modulator and a neurotransmitter. Through the H1 receptor, histamine mediates the contraction of smooth muscles and increases capillary permeability due to contraction of terminal venules. Also mediates neurotransmission in the central nervous system and thereby regulates circadian rhythms, emotional and locomotor activities as well as cognitive functions.</text>
</comment>
<feature type="domain" description="G-protein coupled receptors family 1 profile" evidence="16">
    <location>
        <begin position="244"/>
        <end position="799"/>
    </location>
</feature>
<evidence type="ECO:0000256" key="4">
    <source>
        <dbReference type="ARBA" id="ARBA00022553"/>
    </source>
</evidence>
<sequence length="825" mass="95738">MAFSLKKRSRSKSQACLITDNQNKSLGEVLHRSTKTKKKDKDVFYQKDRIPSTADSDLESNIQPTSIKTPVIYRNKCLCDTHHEKQLVEHTYDLTVDRLFDLLFGSNEFVRTYRQAQQFYDDTATEWSKNEITNNRERILTYKVPYESTLIGKSTIITREKQTLFHEIPGSHYMLETEVSNEGVRYSDTFSLTMRYCLVQMSSTTTNLRVTAQITYTKALNRFIKQIIERNAYSASQEGLKDLNNRLNLIANFKMEQRGLNITETASTVPTIESVGNLFILSLATADLIVGCFVMPIAGIYAIMEKWNMGLILCQIWLSVDFTASTASIFNLLTLSLDRYWSITSPLQYLGKRTRTRALLLIGFAWGLSLLWVIPIVSWHHFNHGRRYVEFDKCEPEYTHSKVFKVSTAVINFYLPLLVLISLNGRMYFEIKRRYRNALLQRYSNKSTDSPNTCKLHPTRKNSRIPITMTVCDSDRQICKTPMNYIENDNLTTIPQRLLVNNDNNLPLRINYTEKRNRSSIPVPLSTSRRSSLKHTYSFAEKNHCTQDELLWFARHDQPRSSLSPTPTLRPHRTGSKRRLNVDERCFKHTHDCPSCRFYSNEQLEISQRHHRNSYHYYQTQPRSSFRSSISRTTLVCRRCSLNDAMKTTTTTTTRIFNLCLCCSAASSATTIHSDIDPCNNKTRTLSVSSASSNTGRRKNKTLSSNLKRNSTISNIVPRANSYICRRSSSRMKQTTVWNQQEKAFRQLFAIVFGFTLCFLPYFILYMVVAFCGSCVSERFLTVTIWLGYVNSTINPFLYALSNKHFRQSFNHIFKRNRRRQSYYN</sequence>
<keyword evidence="7 14" id="KW-0297">G-protein coupled receptor</keyword>
<evidence type="ECO:0000256" key="13">
    <source>
        <dbReference type="ARBA" id="ARBA00045624"/>
    </source>
</evidence>
<evidence type="ECO:0000256" key="9">
    <source>
        <dbReference type="ARBA" id="ARBA00023157"/>
    </source>
</evidence>
<evidence type="ECO:0000256" key="12">
    <source>
        <dbReference type="ARBA" id="ARBA00023224"/>
    </source>
</evidence>
<dbReference type="GO" id="GO:0045907">
    <property type="term" value="P:positive regulation of vasoconstriction"/>
    <property type="evidence" value="ECO:0007669"/>
    <property type="project" value="InterPro"/>
</dbReference>
<comment type="similarity">
    <text evidence="14">Belongs to the G-protein coupled receptor 1 family.</text>
</comment>
<dbReference type="AlphaFoldDB" id="A0A814I3M9"/>
<evidence type="ECO:0000259" key="17">
    <source>
        <dbReference type="PROSITE" id="PS51778"/>
    </source>
</evidence>
<dbReference type="GO" id="GO:0043410">
    <property type="term" value="P:positive regulation of MAPK cascade"/>
    <property type="evidence" value="ECO:0007669"/>
    <property type="project" value="TreeGrafter"/>
</dbReference>
<dbReference type="GO" id="GO:0071880">
    <property type="term" value="P:adenylate cyclase-activating adrenergic receptor signaling pathway"/>
    <property type="evidence" value="ECO:0007669"/>
    <property type="project" value="TreeGrafter"/>
</dbReference>
<keyword evidence="12 14" id="KW-0807">Transducer</keyword>
<keyword evidence="8 15" id="KW-0472">Membrane</keyword>
<evidence type="ECO:0000313" key="19">
    <source>
        <dbReference type="Proteomes" id="UP000663845"/>
    </source>
</evidence>
<dbReference type="EMBL" id="CAJNOG010000155">
    <property type="protein sequence ID" value="CAF1018361.1"/>
    <property type="molecule type" value="Genomic_DNA"/>
</dbReference>
<feature type="domain" description="VASt" evidence="17">
    <location>
        <begin position="83"/>
        <end position="239"/>
    </location>
</feature>
<dbReference type="PROSITE" id="PS50262">
    <property type="entry name" value="G_PROTEIN_RECEP_F1_2"/>
    <property type="match status" value="1"/>
</dbReference>
<name>A0A814I3M9_9BILA</name>
<dbReference type="PANTHER" id="PTHR24248:SF204">
    <property type="entry name" value="HISTAMINE H1 RECEPTOR"/>
    <property type="match status" value="1"/>
</dbReference>
<protein>
    <recommendedName>
        <fullName evidence="2">Histamine H1 receptor</fullName>
    </recommendedName>
</protein>
<dbReference type="Proteomes" id="UP000663845">
    <property type="component" value="Unassembled WGS sequence"/>
</dbReference>